<sequence>MFIIRLLDGEEIHATEGDQLMLNQETGVLTVSRADGFDEVTTHYSPSVWGSVTHRIRGAVGTKPSLVSSSR</sequence>
<organism evidence="1 4">
    <name type="scientific">Mycobacterium noviomagense</name>
    <dbReference type="NCBI Taxonomy" id="459858"/>
    <lineage>
        <taxon>Bacteria</taxon>
        <taxon>Bacillati</taxon>
        <taxon>Actinomycetota</taxon>
        <taxon>Actinomycetes</taxon>
        <taxon>Mycobacteriales</taxon>
        <taxon>Mycobacteriaceae</taxon>
        <taxon>Mycobacterium</taxon>
    </lineage>
</organism>
<evidence type="ECO:0000313" key="2">
    <source>
        <dbReference type="EMBL" id="ORB18805.1"/>
    </source>
</evidence>
<accession>A0A7I7P849</accession>
<name>A0A7I7P849_9MYCO</name>
<reference evidence="1" key="3">
    <citation type="submission" date="2020-02" db="EMBL/GenBank/DDBJ databases">
        <authorList>
            <person name="Matsumoto Y."/>
            <person name="Motooka D."/>
            <person name="Nakamura S."/>
        </authorList>
    </citation>
    <scope>NUCLEOTIDE SEQUENCE</scope>
    <source>
        <strain evidence="1">JCM 16367</strain>
    </source>
</reference>
<dbReference type="EMBL" id="MVIC01000001">
    <property type="protein sequence ID" value="ORB18805.1"/>
    <property type="molecule type" value="Genomic_DNA"/>
</dbReference>
<keyword evidence="3" id="KW-1185">Reference proteome</keyword>
<gene>
    <name evidence="2" type="ORF">BST37_01250</name>
    <name evidence="1" type="ORF">MNVI_00880</name>
</gene>
<protein>
    <submittedName>
        <fullName evidence="1">Uncharacterized protein</fullName>
    </submittedName>
</protein>
<reference evidence="1 4" key="2">
    <citation type="journal article" date="2019" name="Emerg. Microbes Infect.">
        <title>Comprehensive subspecies identification of 175 nontuberculous mycobacteria species based on 7547 genomic profiles.</title>
        <authorList>
            <person name="Matsumoto Y."/>
            <person name="Kinjo T."/>
            <person name="Motooka D."/>
            <person name="Nabeya D."/>
            <person name="Jung N."/>
            <person name="Uechi K."/>
            <person name="Horii T."/>
            <person name="Iida T."/>
            <person name="Fujita J."/>
            <person name="Nakamura S."/>
        </authorList>
    </citation>
    <scope>NUCLEOTIDE SEQUENCE [LARGE SCALE GENOMIC DNA]</scope>
    <source>
        <strain evidence="1 4">JCM 16367</strain>
    </source>
</reference>
<dbReference type="Proteomes" id="UP000466894">
    <property type="component" value="Chromosome"/>
</dbReference>
<evidence type="ECO:0000313" key="4">
    <source>
        <dbReference type="Proteomes" id="UP000466894"/>
    </source>
</evidence>
<dbReference type="OrthoDB" id="4736050at2"/>
<evidence type="ECO:0000313" key="3">
    <source>
        <dbReference type="Proteomes" id="UP000192374"/>
    </source>
</evidence>
<reference evidence="2 3" key="1">
    <citation type="submission" date="2017-02" db="EMBL/GenBank/DDBJ databases">
        <title>The new phylogeny of genus Mycobacterium.</title>
        <authorList>
            <person name="Tortoli E."/>
            <person name="Trovato A."/>
            <person name="Cirillo D.M."/>
        </authorList>
    </citation>
    <scope>NUCLEOTIDE SEQUENCE [LARGE SCALE GENOMIC DNA]</scope>
    <source>
        <strain evidence="2 3">DSM 45145</strain>
    </source>
</reference>
<dbReference type="EMBL" id="AP022583">
    <property type="protein sequence ID" value="BBY04770.1"/>
    <property type="molecule type" value="Genomic_DNA"/>
</dbReference>
<dbReference type="KEGG" id="mnv:MNVI_00880"/>
<dbReference type="AlphaFoldDB" id="A0A7I7P849"/>
<evidence type="ECO:0000313" key="1">
    <source>
        <dbReference type="EMBL" id="BBY04770.1"/>
    </source>
</evidence>
<dbReference type="Proteomes" id="UP000192374">
    <property type="component" value="Unassembled WGS sequence"/>
</dbReference>
<dbReference type="RefSeq" id="WP_083084472.1">
    <property type="nucleotide sequence ID" value="NZ_AP022583.1"/>
</dbReference>
<proteinExistence type="predicted"/>